<name>A0AAW1CLS4_9HEMI</name>
<feature type="chain" id="PRO_5043441275" evidence="2">
    <location>
        <begin position="20"/>
        <end position="460"/>
    </location>
</feature>
<keyword evidence="4" id="KW-1185">Reference proteome</keyword>
<dbReference type="AlphaFoldDB" id="A0AAW1CLS4"/>
<evidence type="ECO:0000256" key="1">
    <source>
        <dbReference type="SAM" id="Coils"/>
    </source>
</evidence>
<protein>
    <submittedName>
        <fullName evidence="3">Uncharacterized protein</fullName>
    </submittedName>
</protein>
<accession>A0AAW1CLS4</accession>
<keyword evidence="2" id="KW-0732">Signal</keyword>
<keyword evidence="1" id="KW-0175">Coiled coil</keyword>
<comment type="caution">
    <text evidence="3">The sequence shown here is derived from an EMBL/GenBank/DDBJ whole genome shotgun (WGS) entry which is preliminary data.</text>
</comment>
<organism evidence="3 4">
    <name type="scientific">Rhynocoris fuscipes</name>
    <dbReference type="NCBI Taxonomy" id="488301"/>
    <lineage>
        <taxon>Eukaryota</taxon>
        <taxon>Metazoa</taxon>
        <taxon>Ecdysozoa</taxon>
        <taxon>Arthropoda</taxon>
        <taxon>Hexapoda</taxon>
        <taxon>Insecta</taxon>
        <taxon>Pterygota</taxon>
        <taxon>Neoptera</taxon>
        <taxon>Paraneoptera</taxon>
        <taxon>Hemiptera</taxon>
        <taxon>Heteroptera</taxon>
        <taxon>Panheteroptera</taxon>
        <taxon>Cimicomorpha</taxon>
        <taxon>Reduviidae</taxon>
        <taxon>Harpactorinae</taxon>
        <taxon>Harpactorini</taxon>
        <taxon>Rhynocoris</taxon>
    </lineage>
</organism>
<dbReference type="EMBL" id="JAPXFL010000011">
    <property type="protein sequence ID" value="KAK9499888.1"/>
    <property type="molecule type" value="Genomic_DNA"/>
</dbReference>
<feature type="coiled-coil region" evidence="1">
    <location>
        <begin position="205"/>
        <end position="251"/>
    </location>
</feature>
<gene>
    <name evidence="3" type="ORF">O3M35_002835</name>
</gene>
<dbReference type="Proteomes" id="UP001461498">
    <property type="component" value="Unassembled WGS sequence"/>
</dbReference>
<sequence>MSKLWLLLLLVAAFQAVHSYPAYETDYLEDAEESTWSILKDTFGKLKDLYTEKGKEALEKITEKLKEKLCNQQDFDEDFDFEEDEEPTVQLTVLQKLRELLKKLQEAKDAEKAKIQRQINALRTKICDKLNQQDFEEDKAESTAAIIKDTWTKLKDLWKKKAEQTKGKAQDKLQQLIAKLKDTLCKQKDFEELDYEEDDASDSVKNKLMQKIRELQQKIKKVAEEKKLELLQRIEELRAKICDKLNDYEEDGDDGDDEERINWGKIGGKIGKGLKKAWKKMKPALKKGVKKGAKLLKKHAVKVTPFECDESTCKTCISLTFLGQSACLKATISREDQVTYFTISGDVNDSPQFQEKIKLGDLPRCVNAGSLIGKLCLKGMEGKGKSSQGKAQVNFCLGFLAEQHNVGVKVCASYENKKFKIKLNPELFAGGLDDSGDIVVANPKDDGTGVTLDADEFEID</sequence>
<proteinExistence type="predicted"/>
<evidence type="ECO:0000313" key="4">
    <source>
        <dbReference type="Proteomes" id="UP001461498"/>
    </source>
</evidence>
<feature type="signal peptide" evidence="2">
    <location>
        <begin position="1"/>
        <end position="19"/>
    </location>
</feature>
<evidence type="ECO:0000256" key="2">
    <source>
        <dbReference type="SAM" id="SignalP"/>
    </source>
</evidence>
<evidence type="ECO:0000313" key="3">
    <source>
        <dbReference type="EMBL" id="KAK9499888.1"/>
    </source>
</evidence>
<feature type="coiled-coil region" evidence="1">
    <location>
        <begin position="94"/>
        <end position="125"/>
    </location>
</feature>
<reference evidence="3 4" key="1">
    <citation type="submission" date="2022-12" db="EMBL/GenBank/DDBJ databases">
        <title>Chromosome-level genome assembly of true bugs.</title>
        <authorList>
            <person name="Ma L."/>
            <person name="Li H."/>
        </authorList>
    </citation>
    <scope>NUCLEOTIDE SEQUENCE [LARGE SCALE GENOMIC DNA]</scope>
    <source>
        <strain evidence="3">Lab_2022b</strain>
    </source>
</reference>